<evidence type="ECO:0000256" key="1">
    <source>
        <dbReference type="ARBA" id="ARBA00008308"/>
    </source>
</evidence>
<comment type="similarity">
    <text evidence="1">Belongs to the UPF0585 family.</text>
</comment>
<evidence type="ECO:0000313" key="2">
    <source>
        <dbReference type="EMBL" id="KAA8494933.1"/>
    </source>
</evidence>
<dbReference type="InterPro" id="IPR029063">
    <property type="entry name" value="SAM-dependent_MTases_sf"/>
</dbReference>
<evidence type="ECO:0000313" key="3">
    <source>
        <dbReference type="Proteomes" id="UP000324585"/>
    </source>
</evidence>
<gene>
    <name evidence="2" type="ORF">FVE85_3174</name>
</gene>
<protein>
    <submittedName>
        <fullName evidence="2">UPF0585 protein C16orf13-like</fullName>
    </submittedName>
</protein>
<proteinExistence type="inferred from homology"/>
<dbReference type="OMA" id="YLYGPYK"/>
<dbReference type="EMBL" id="VRMN01000004">
    <property type="protein sequence ID" value="KAA8494933.1"/>
    <property type="molecule type" value="Genomic_DNA"/>
</dbReference>
<dbReference type="InterPro" id="IPR010342">
    <property type="entry name" value="DUF938"/>
</dbReference>
<name>A0A5J4YW17_PORPP</name>
<sequence length="250" mass="27570">MLGFAFGGSASLIFAVRSSRARLPLRNLARDCVSMAADRAQHSPAAERNALPIRNELRRILKPASGSRPAIMLEIAAGTGQHAVLCSAELPGWVWVPTDPDETAVESIAAWRELEAAQDRVQMPIQLDVRQDPETWLAVGVPSPVDAFFCANMIHIAPWECCVALFKAASHHLREHGCLVTYGPYLEDVLHGIPTAPSNLAFDQSLKSRNPEWGIRKREDVEMVAQRAGLVLSERVQMPANNLLLVWRRA</sequence>
<reference evidence="3" key="1">
    <citation type="journal article" date="2019" name="Nat. Commun.">
        <title>Expansion of phycobilisome linker gene families in mesophilic red algae.</title>
        <authorList>
            <person name="Lee J."/>
            <person name="Kim D."/>
            <person name="Bhattacharya D."/>
            <person name="Yoon H.S."/>
        </authorList>
    </citation>
    <scope>NUCLEOTIDE SEQUENCE [LARGE SCALE GENOMIC DNA]</scope>
    <source>
        <strain evidence="3">CCMP 1328</strain>
    </source>
</reference>
<organism evidence="2 3">
    <name type="scientific">Porphyridium purpureum</name>
    <name type="common">Red alga</name>
    <name type="synonym">Porphyridium cruentum</name>
    <dbReference type="NCBI Taxonomy" id="35688"/>
    <lineage>
        <taxon>Eukaryota</taxon>
        <taxon>Rhodophyta</taxon>
        <taxon>Bangiophyceae</taxon>
        <taxon>Porphyridiales</taxon>
        <taxon>Porphyridiaceae</taxon>
        <taxon>Porphyridium</taxon>
    </lineage>
</organism>
<dbReference type="PANTHER" id="PTHR20974:SF0">
    <property type="entry name" value="UPF0585 PROTEIN CG18661"/>
    <property type="match status" value="1"/>
</dbReference>
<dbReference type="PANTHER" id="PTHR20974">
    <property type="entry name" value="UPF0585 PROTEIN CG18661"/>
    <property type="match status" value="1"/>
</dbReference>
<keyword evidence="3" id="KW-1185">Reference proteome</keyword>
<dbReference type="Gene3D" id="3.40.50.150">
    <property type="entry name" value="Vaccinia Virus protein VP39"/>
    <property type="match status" value="1"/>
</dbReference>
<dbReference type="OrthoDB" id="10258744at2759"/>
<dbReference type="AlphaFoldDB" id="A0A5J4YW17"/>
<dbReference type="Pfam" id="PF06080">
    <property type="entry name" value="DUF938"/>
    <property type="match status" value="1"/>
</dbReference>
<accession>A0A5J4YW17</accession>
<dbReference type="SUPFAM" id="SSF53335">
    <property type="entry name" value="S-adenosyl-L-methionine-dependent methyltransferases"/>
    <property type="match status" value="1"/>
</dbReference>
<dbReference type="Proteomes" id="UP000324585">
    <property type="component" value="Unassembled WGS sequence"/>
</dbReference>
<comment type="caution">
    <text evidence="2">The sequence shown here is derived from an EMBL/GenBank/DDBJ whole genome shotgun (WGS) entry which is preliminary data.</text>
</comment>